<proteinExistence type="inferred from homology"/>
<dbReference type="AlphaFoldDB" id="A0A8B8BQV3"/>
<dbReference type="PANTHER" id="PTHR24342:SF12">
    <property type="entry name" value="DEATH-ASSOCIATED PROTEIN KINASE RELATED"/>
    <property type="match status" value="1"/>
</dbReference>
<keyword evidence="2" id="KW-0808">Transferase</keyword>
<evidence type="ECO:0000256" key="8">
    <source>
        <dbReference type="SAM" id="MobiDB-lite"/>
    </source>
</evidence>
<dbReference type="SMART" id="SM00220">
    <property type="entry name" value="S_TKc"/>
    <property type="match status" value="1"/>
</dbReference>
<comment type="similarity">
    <text evidence="7">Belongs to the protein kinase superfamily.</text>
</comment>
<keyword evidence="5 6" id="KW-0067">ATP-binding</keyword>
<evidence type="ECO:0000313" key="10">
    <source>
        <dbReference type="Proteomes" id="UP000694844"/>
    </source>
</evidence>
<dbReference type="InterPro" id="IPR008271">
    <property type="entry name" value="Ser/Thr_kinase_AS"/>
</dbReference>
<feature type="compositionally biased region" description="Polar residues" evidence="8">
    <location>
        <begin position="320"/>
        <end position="358"/>
    </location>
</feature>
<dbReference type="Pfam" id="PF00069">
    <property type="entry name" value="Pkinase"/>
    <property type="match status" value="1"/>
</dbReference>
<dbReference type="FunFam" id="1.10.510.10:FF:000571">
    <property type="entry name" value="Maternal embryonic leucine zipper kinase"/>
    <property type="match status" value="1"/>
</dbReference>
<organism evidence="10 11">
    <name type="scientific">Crassostrea virginica</name>
    <name type="common">Eastern oyster</name>
    <dbReference type="NCBI Taxonomy" id="6565"/>
    <lineage>
        <taxon>Eukaryota</taxon>
        <taxon>Metazoa</taxon>
        <taxon>Spiralia</taxon>
        <taxon>Lophotrochozoa</taxon>
        <taxon>Mollusca</taxon>
        <taxon>Bivalvia</taxon>
        <taxon>Autobranchia</taxon>
        <taxon>Pteriomorphia</taxon>
        <taxon>Ostreida</taxon>
        <taxon>Ostreoidea</taxon>
        <taxon>Ostreidae</taxon>
        <taxon>Crassostrea</taxon>
    </lineage>
</organism>
<dbReference type="SUPFAM" id="SSF56112">
    <property type="entry name" value="Protein kinase-like (PK-like)"/>
    <property type="match status" value="1"/>
</dbReference>
<evidence type="ECO:0000256" key="1">
    <source>
        <dbReference type="ARBA" id="ARBA00022527"/>
    </source>
</evidence>
<dbReference type="InterPro" id="IPR017441">
    <property type="entry name" value="Protein_kinase_ATP_BS"/>
</dbReference>
<dbReference type="Gene3D" id="3.30.200.20">
    <property type="entry name" value="Phosphorylase Kinase, domain 1"/>
    <property type="match status" value="1"/>
</dbReference>
<evidence type="ECO:0000259" key="9">
    <source>
        <dbReference type="PROSITE" id="PS50011"/>
    </source>
</evidence>
<keyword evidence="1 7" id="KW-0723">Serine/threonine-protein kinase</keyword>
<feature type="region of interest" description="Disordered" evidence="8">
    <location>
        <begin position="405"/>
        <end position="439"/>
    </location>
</feature>
<feature type="compositionally biased region" description="Polar residues" evidence="8">
    <location>
        <begin position="8"/>
        <end position="19"/>
    </location>
</feature>
<sequence>MNGIALRQQHQQHYHNSVSGLGLNKEGKYRPSTVIRTDTLTDKYTIHGEIGRGKFAVVRKGINNETGEEVAAKYIRKRRKGKTCREEILREVVMLELGLEHPRLVDLKEVFETQNELILITEFCAGGELFTECVIEESFNESDVIRFLVQILEGLVYLHERNIVHLDLKPQNILFTKPFPDGDIKVCDLGFACLVNTGEDIRDIIGTPDYVAPEVLSYEPLGLYTDMWSLGVLTYVMLTAHSPFAGKENQETFLNISQVNLDFPDSLFHDTSPLAQDFITKLLVKEPEERMTAKQCLQHPWLTGRMEKILEISVEETKANSDNPESTNQDTDCESKLTNENSSEGKSANQNLDNSSRTLNKENPEEVLREISKGNVSSERENSSSEEVTKLILCSDILDPPQKEVEGLSSVCNENGDCVPYTGTDNDDGDDDDNKVSLV</sequence>
<dbReference type="KEGG" id="cvn:111112498"/>
<dbReference type="Proteomes" id="UP000694844">
    <property type="component" value="Chromosome 9"/>
</dbReference>
<feature type="region of interest" description="Disordered" evidence="8">
    <location>
        <begin position="1"/>
        <end position="25"/>
    </location>
</feature>
<dbReference type="GO" id="GO:0005524">
    <property type="term" value="F:ATP binding"/>
    <property type="evidence" value="ECO:0007669"/>
    <property type="project" value="UniProtKB-UniRule"/>
</dbReference>
<feature type="binding site" evidence="6">
    <location>
        <position position="77"/>
    </location>
    <ligand>
        <name>ATP</name>
        <dbReference type="ChEBI" id="CHEBI:30616"/>
    </ligand>
</feature>
<dbReference type="PROSITE" id="PS00107">
    <property type="entry name" value="PROTEIN_KINASE_ATP"/>
    <property type="match status" value="1"/>
</dbReference>
<feature type="domain" description="Protein kinase" evidence="9">
    <location>
        <begin position="44"/>
        <end position="302"/>
    </location>
</feature>
<gene>
    <name evidence="11" type="primary">LOC111112498</name>
</gene>
<dbReference type="Gene3D" id="1.10.510.10">
    <property type="entry name" value="Transferase(Phosphotransferase) domain 1"/>
    <property type="match status" value="1"/>
</dbReference>
<dbReference type="PANTHER" id="PTHR24342">
    <property type="entry name" value="SERINE/THREONINE-PROTEIN KINASE 17"/>
    <property type="match status" value="1"/>
</dbReference>
<evidence type="ECO:0000313" key="11">
    <source>
        <dbReference type="RefSeq" id="XP_022305722.1"/>
    </source>
</evidence>
<feature type="region of interest" description="Disordered" evidence="8">
    <location>
        <begin position="316"/>
        <end position="366"/>
    </location>
</feature>
<keyword evidence="10" id="KW-1185">Reference proteome</keyword>
<evidence type="ECO:0000256" key="4">
    <source>
        <dbReference type="ARBA" id="ARBA00022777"/>
    </source>
</evidence>
<dbReference type="GO" id="GO:0035556">
    <property type="term" value="P:intracellular signal transduction"/>
    <property type="evidence" value="ECO:0007669"/>
    <property type="project" value="TreeGrafter"/>
</dbReference>
<name>A0A8B8BQV3_CRAVI</name>
<dbReference type="PROSITE" id="PS00108">
    <property type="entry name" value="PROTEIN_KINASE_ST"/>
    <property type="match status" value="1"/>
</dbReference>
<dbReference type="OrthoDB" id="504170at2759"/>
<dbReference type="RefSeq" id="XP_022305722.1">
    <property type="nucleotide sequence ID" value="XM_022450014.1"/>
</dbReference>
<evidence type="ECO:0000256" key="2">
    <source>
        <dbReference type="ARBA" id="ARBA00022679"/>
    </source>
</evidence>
<dbReference type="PROSITE" id="PS50011">
    <property type="entry name" value="PROTEIN_KINASE_DOM"/>
    <property type="match status" value="1"/>
</dbReference>
<evidence type="ECO:0000256" key="5">
    <source>
        <dbReference type="ARBA" id="ARBA00022840"/>
    </source>
</evidence>
<dbReference type="GO" id="GO:0005634">
    <property type="term" value="C:nucleus"/>
    <property type="evidence" value="ECO:0007669"/>
    <property type="project" value="TreeGrafter"/>
</dbReference>
<dbReference type="GO" id="GO:0004674">
    <property type="term" value="F:protein serine/threonine kinase activity"/>
    <property type="evidence" value="ECO:0007669"/>
    <property type="project" value="UniProtKB-KW"/>
</dbReference>
<dbReference type="GO" id="GO:0043065">
    <property type="term" value="P:positive regulation of apoptotic process"/>
    <property type="evidence" value="ECO:0007669"/>
    <property type="project" value="TreeGrafter"/>
</dbReference>
<keyword evidence="3 6" id="KW-0547">Nucleotide-binding</keyword>
<evidence type="ECO:0000256" key="6">
    <source>
        <dbReference type="PROSITE-ProRule" id="PRU10141"/>
    </source>
</evidence>
<dbReference type="GeneID" id="111112498"/>
<dbReference type="InterPro" id="IPR000719">
    <property type="entry name" value="Prot_kinase_dom"/>
</dbReference>
<accession>A0A8B8BQV3</accession>
<evidence type="ECO:0000256" key="7">
    <source>
        <dbReference type="RuleBase" id="RU000304"/>
    </source>
</evidence>
<dbReference type="InterPro" id="IPR011009">
    <property type="entry name" value="Kinase-like_dom_sf"/>
</dbReference>
<keyword evidence="4" id="KW-0418">Kinase</keyword>
<protein>
    <submittedName>
        <fullName evidence="11">Serine/threonine-protein kinase 17A-like</fullName>
    </submittedName>
</protein>
<evidence type="ECO:0000256" key="3">
    <source>
        <dbReference type="ARBA" id="ARBA00022741"/>
    </source>
</evidence>
<reference evidence="11" key="1">
    <citation type="submission" date="2025-08" db="UniProtKB">
        <authorList>
            <consortium name="RefSeq"/>
        </authorList>
    </citation>
    <scope>IDENTIFICATION</scope>
    <source>
        <tissue evidence="11">Whole sample</tissue>
    </source>
</reference>